<dbReference type="PANTHER" id="PTHR15315">
    <property type="entry name" value="RING FINGER PROTEIN 41, 151"/>
    <property type="match status" value="1"/>
</dbReference>
<accession>A0A2C9UMX1</accession>
<evidence type="ECO:0000256" key="2">
    <source>
        <dbReference type="ARBA" id="ARBA00022771"/>
    </source>
</evidence>
<dbReference type="InterPro" id="IPR013083">
    <property type="entry name" value="Znf_RING/FYVE/PHD"/>
</dbReference>
<keyword evidence="7" id="KW-1185">Reference proteome</keyword>
<dbReference type="GO" id="GO:0061630">
    <property type="term" value="F:ubiquitin protein ligase activity"/>
    <property type="evidence" value="ECO:0000318"/>
    <property type="project" value="GO_Central"/>
</dbReference>
<evidence type="ECO:0000256" key="1">
    <source>
        <dbReference type="ARBA" id="ARBA00022723"/>
    </source>
</evidence>
<dbReference type="FunFam" id="3.30.40.10:FF:000660">
    <property type="entry name" value="RING/U-box superfamily protein"/>
    <property type="match status" value="1"/>
</dbReference>
<dbReference type="InterPro" id="IPR017907">
    <property type="entry name" value="Znf_RING_CS"/>
</dbReference>
<reference evidence="7" key="1">
    <citation type="journal article" date="2016" name="Nat. Biotechnol.">
        <title>Sequencing wild and cultivated cassava and related species reveals extensive interspecific hybridization and genetic diversity.</title>
        <authorList>
            <person name="Bredeson J.V."/>
            <person name="Lyons J.B."/>
            <person name="Prochnik S.E."/>
            <person name="Wu G.A."/>
            <person name="Ha C.M."/>
            <person name="Edsinger-Gonzales E."/>
            <person name="Grimwood J."/>
            <person name="Schmutz J."/>
            <person name="Rabbi I.Y."/>
            <person name="Egesi C."/>
            <person name="Nauluvula P."/>
            <person name="Lebot V."/>
            <person name="Ndunguru J."/>
            <person name="Mkamilo G."/>
            <person name="Bart R.S."/>
            <person name="Setter T.L."/>
            <person name="Gleadow R.M."/>
            <person name="Kulakow P."/>
            <person name="Ferguson M.E."/>
            <person name="Rounsley S."/>
            <person name="Rokhsar D.S."/>
        </authorList>
    </citation>
    <scope>NUCLEOTIDE SEQUENCE [LARGE SCALE GENOMIC DNA]</scope>
    <source>
        <strain evidence="7">cv. AM560-2</strain>
    </source>
</reference>
<dbReference type="EMBL" id="CM004399">
    <property type="protein sequence ID" value="OAY32375.1"/>
    <property type="molecule type" value="Genomic_DNA"/>
</dbReference>
<dbReference type="OrthoDB" id="1630758at2759"/>
<dbReference type="GO" id="GO:0008270">
    <property type="term" value="F:zinc ion binding"/>
    <property type="evidence" value="ECO:0007669"/>
    <property type="project" value="UniProtKB-KW"/>
</dbReference>
<keyword evidence="2 4" id="KW-0863">Zinc-finger</keyword>
<proteinExistence type="predicted"/>
<evidence type="ECO:0000256" key="4">
    <source>
        <dbReference type="PROSITE-ProRule" id="PRU00175"/>
    </source>
</evidence>
<dbReference type="Pfam" id="PF13920">
    <property type="entry name" value="zf-C3HC4_3"/>
    <property type="match status" value="1"/>
</dbReference>
<sequence length="254" mass="29575">MEMMYLQVGSSSYQESLKVLEADIQQANALAAAIPRGKNGARLQMKLVYNQWTPFFLFLLQRIDFSCICLLPRYLNLFHILVYKVYADGRPNLFTHGRKATIKEFYGVILPSLQRLHSNMEDSEDVKEGRLEMEGLGKKRVERDIRLANVDIEREDECGICLEPCTKVVLPNCCHAMCIKCYRNWNTRSESCPFCRGSIKRVNSEDLWVLTCNNDVVDTKTLSKEDLLRFYLYINSLPKDYPDALFLVYYEYLM</sequence>
<dbReference type="PROSITE" id="PS00518">
    <property type="entry name" value="ZF_RING_1"/>
    <property type="match status" value="1"/>
</dbReference>
<protein>
    <recommendedName>
        <fullName evidence="5">RING-type domain-containing protein</fullName>
    </recommendedName>
</protein>
<dbReference type="SMART" id="SM00184">
    <property type="entry name" value="RING"/>
    <property type="match status" value="1"/>
</dbReference>
<evidence type="ECO:0000313" key="7">
    <source>
        <dbReference type="Proteomes" id="UP000091857"/>
    </source>
</evidence>
<dbReference type="Gramene" id="Manes.13G013000.1.v8.1">
    <property type="protein sequence ID" value="Manes.13G013000.1.v8.1.CDS"/>
    <property type="gene ID" value="Manes.13G013000.v8.1"/>
</dbReference>
<dbReference type="STRING" id="3983.A0A2C9UMX1"/>
<dbReference type="AlphaFoldDB" id="A0A2C9UMX1"/>
<name>A0A2C9UMX1_MANES</name>
<dbReference type="SUPFAM" id="SSF57850">
    <property type="entry name" value="RING/U-box"/>
    <property type="match status" value="1"/>
</dbReference>
<evidence type="ECO:0000256" key="3">
    <source>
        <dbReference type="ARBA" id="ARBA00022833"/>
    </source>
</evidence>
<gene>
    <name evidence="6" type="ORF">MANES_13G013000v8</name>
</gene>
<evidence type="ECO:0000259" key="5">
    <source>
        <dbReference type="PROSITE" id="PS50089"/>
    </source>
</evidence>
<dbReference type="Proteomes" id="UP000091857">
    <property type="component" value="Chromosome 13"/>
</dbReference>
<comment type="caution">
    <text evidence="6">The sequence shown here is derived from an EMBL/GenBank/DDBJ whole genome shotgun (WGS) entry which is preliminary data.</text>
</comment>
<keyword evidence="1" id="KW-0479">Metal-binding</keyword>
<dbReference type="InterPro" id="IPR001841">
    <property type="entry name" value="Znf_RING"/>
</dbReference>
<dbReference type="OMA" id="VFFMFYE"/>
<organism evidence="6 7">
    <name type="scientific">Manihot esculenta</name>
    <name type="common">Cassava</name>
    <name type="synonym">Jatropha manihot</name>
    <dbReference type="NCBI Taxonomy" id="3983"/>
    <lineage>
        <taxon>Eukaryota</taxon>
        <taxon>Viridiplantae</taxon>
        <taxon>Streptophyta</taxon>
        <taxon>Embryophyta</taxon>
        <taxon>Tracheophyta</taxon>
        <taxon>Spermatophyta</taxon>
        <taxon>Magnoliopsida</taxon>
        <taxon>eudicotyledons</taxon>
        <taxon>Gunneridae</taxon>
        <taxon>Pentapetalae</taxon>
        <taxon>rosids</taxon>
        <taxon>fabids</taxon>
        <taxon>Malpighiales</taxon>
        <taxon>Euphorbiaceae</taxon>
        <taxon>Crotonoideae</taxon>
        <taxon>Manihoteae</taxon>
        <taxon>Manihot</taxon>
    </lineage>
</organism>
<feature type="domain" description="RING-type" evidence="5">
    <location>
        <begin position="158"/>
        <end position="196"/>
    </location>
</feature>
<dbReference type="PANTHER" id="PTHR15315:SF35">
    <property type="entry name" value="F21J9.10"/>
    <property type="match status" value="1"/>
</dbReference>
<evidence type="ECO:0000313" key="6">
    <source>
        <dbReference type="EMBL" id="OAY32375.1"/>
    </source>
</evidence>
<dbReference type="Gene3D" id="3.30.40.10">
    <property type="entry name" value="Zinc/RING finger domain, C3HC4 (zinc finger)"/>
    <property type="match status" value="1"/>
</dbReference>
<dbReference type="GO" id="GO:0016567">
    <property type="term" value="P:protein ubiquitination"/>
    <property type="evidence" value="ECO:0000318"/>
    <property type="project" value="GO_Central"/>
</dbReference>
<dbReference type="PROSITE" id="PS50089">
    <property type="entry name" value="ZF_RING_2"/>
    <property type="match status" value="1"/>
</dbReference>
<keyword evidence="3" id="KW-0862">Zinc</keyword>